<gene>
    <name evidence="10" type="ORF">HAHE_36000</name>
</gene>
<feature type="transmembrane region" description="Helical" evidence="9">
    <location>
        <begin position="61"/>
        <end position="78"/>
    </location>
</feature>
<name>A0ABM7RIB5_9BACT</name>
<comment type="subcellular location">
    <subcellularLocation>
        <location evidence="1 8">Cell membrane</location>
        <topology evidence="1 8">Multi-pass membrane protein</topology>
    </subcellularLocation>
</comment>
<evidence type="ECO:0000256" key="9">
    <source>
        <dbReference type="SAM" id="Phobius"/>
    </source>
</evidence>
<evidence type="ECO:0000256" key="1">
    <source>
        <dbReference type="ARBA" id="ARBA00004651"/>
    </source>
</evidence>
<evidence type="ECO:0000256" key="4">
    <source>
        <dbReference type="ARBA" id="ARBA00022475"/>
    </source>
</evidence>
<keyword evidence="3 8" id="KW-0813">Transport</keyword>
<keyword evidence="4" id="KW-1003">Cell membrane</keyword>
<keyword evidence="11" id="KW-1185">Reference proteome</keyword>
<feature type="transmembrane region" description="Helical" evidence="9">
    <location>
        <begin position="6"/>
        <end position="30"/>
    </location>
</feature>
<dbReference type="CDD" id="cd06550">
    <property type="entry name" value="TM_ABC_iron-siderophores_like"/>
    <property type="match status" value="1"/>
</dbReference>
<feature type="transmembrane region" description="Helical" evidence="9">
    <location>
        <begin position="37"/>
        <end position="55"/>
    </location>
</feature>
<dbReference type="PANTHER" id="PTHR30477:SF8">
    <property type="entry name" value="METAL TRANSPORT SYSTEM MEMBRANE PROTEIN CT_070-RELATED"/>
    <property type="match status" value="1"/>
</dbReference>
<evidence type="ECO:0000256" key="7">
    <source>
        <dbReference type="ARBA" id="ARBA00023136"/>
    </source>
</evidence>
<dbReference type="SUPFAM" id="SSF81345">
    <property type="entry name" value="ABC transporter involved in vitamin B12 uptake, BtuC"/>
    <property type="match status" value="1"/>
</dbReference>
<organism evidence="10 11">
    <name type="scientific">Haloferula helveola</name>
    <dbReference type="NCBI Taxonomy" id="490095"/>
    <lineage>
        <taxon>Bacteria</taxon>
        <taxon>Pseudomonadati</taxon>
        <taxon>Verrucomicrobiota</taxon>
        <taxon>Verrucomicrobiia</taxon>
        <taxon>Verrucomicrobiales</taxon>
        <taxon>Verrucomicrobiaceae</taxon>
        <taxon>Haloferula</taxon>
    </lineage>
</organism>
<feature type="transmembrane region" description="Helical" evidence="9">
    <location>
        <begin position="90"/>
        <end position="109"/>
    </location>
</feature>
<dbReference type="PANTHER" id="PTHR30477">
    <property type="entry name" value="ABC-TRANSPORTER METAL-BINDING PROTEIN"/>
    <property type="match status" value="1"/>
</dbReference>
<sequence>MNWNFTDTWIVVTGVLCAVACALPGCFLVLRKMSMMGDAISHAVLPGLAIAFLFTGSRASLPMFVGAAVTGVLTALFTQWVNRFANVDRGAAMGVVFTTLFAIGLVLIVRAADHVDLDPGCVLYGAIETSAPIVPSEVPRAAIINGIVLLLNLGVITLLYKELRLSSFDPSLSDTLGFSSSLLHYLLMTIVAVTTVAAFESVGSIIVIAMLIVPAATAQLLTHRLLPMLVIASAVGAASAVLGHIGALTLPSLVGFTDTTTSGMMAFAAGVLFTLAWLFAPHNGIVTRLLRKPEPRPTDLPTS</sequence>
<evidence type="ECO:0000256" key="5">
    <source>
        <dbReference type="ARBA" id="ARBA00022692"/>
    </source>
</evidence>
<evidence type="ECO:0000313" key="11">
    <source>
        <dbReference type="Proteomes" id="UP001374893"/>
    </source>
</evidence>
<feature type="transmembrane region" description="Helical" evidence="9">
    <location>
        <begin position="205"/>
        <end position="222"/>
    </location>
</feature>
<keyword evidence="5 8" id="KW-0812">Transmembrane</keyword>
<dbReference type="Proteomes" id="UP001374893">
    <property type="component" value="Chromosome"/>
</dbReference>
<evidence type="ECO:0000313" key="10">
    <source>
        <dbReference type="EMBL" id="BCX49692.1"/>
    </source>
</evidence>
<accession>A0ABM7RIB5</accession>
<dbReference type="EMBL" id="AP024702">
    <property type="protein sequence ID" value="BCX49692.1"/>
    <property type="molecule type" value="Genomic_DNA"/>
</dbReference>
<evidence type="ECO:0000256" key="8">
    <source>
        <dbReference type="RuleBase" id="RU003943"/>
    </source>
</evidence>
<evidence type="ECO:0000256" key="3">
    <source>
        <dbReference type="ARBA" id="ARBA00022448"/>
    </source>
</evidence>
<dbReference type="Gene3D" id="1.10.3470.10">
    <property type="entry name" value="ABC transporter involved in vitamin B12 uptake, BtuC"/>
    <property type="match status" value="1"/>
</dbReference>
<keyword evidence="6 9" id="KW-1133">Transmembrane helix</keyword>
<evidence type="ECO:0000256" key="2">
    <source>
        <dbReference type="ARBA" id="ARBA00008034"/>
    </source>
</evidence>
<evidence type="ECO:0000256" key="6">
    <source>
        <dbReference type="ARBA" id="ARBA00022989"/>
    </source>
</evidence>
<dbReference type="InterPro" id="IPR001626">
    <property type="entry name" value="ABC_TroCD"/>
</dbReference>
<proteinExistence type="inferred from homology"/>
<feature type="transmembrane region" description="Helical" evidence="9">
    <location>
        <begin position="142"/>
        <end position="160"/>
    </location>
</feature>
<dbReference type="Pfam" id="PF00950">
    <property type="entry name" value="ABC-3"/>
    <property type="match status" value="1"/>
</dbReference>
<protein>
    <submittedName>
        <fullName evidence="10">Zinc ABC transporter permease</fullName>
    </submittedName>
</protein>
<dbReference type="InterPro" id="IPR037294">
    <property type="entry name" value="ABC_BtuC-like"/>
</dbReference>
<feature type="transmembrane region" description="Helical" evidence="9">
    <location>
        <begin position="229"/>
        <end position="250"/>
    </location>
</feature>
<keyword evidence="7 9" id="KW-0472">Membrane</keyword>
<feature type="transmembrane region" description="Helical" evidence="9">
    <location>
        <begin position="262"/>
        <end position="280"/>
    </location>
</feature>
<feature type="transmembrane region" description="Helical" evidence="9">
    <location>
        <begin position="181"/>
        <end position="199"/>
    </location>
</feature>
<reference evidence="10 11" key="1">
    <citation type="submission" date="2021-06" db="EMBL/GenBank/DDBJ databases">
        <title>Complete genome of Haloferula helveola possessing various polysaccharide degrading enzymes.</title>
        <authorList>
            <person name="Takami H."/>
            <person name="Huang C."/>
            <person name="Hamasaki K."/>
        </authorList>
    </citation>
    <scope>NUCLEOTIDE SEQUENCE [LARGE SCALE GENOMIC DNA]</scope>
    <source>
        <strain evidence="10 11">CN-1</strain>
    </source>
</reference>
<dbReference type="RefSeq" id="WP_338686396.1">
    <property type="nucleotide sequence ID" value="NZ_AP024702.1"/>
</dbReference>
<comment type="similarity">
    <text evidence="2 8">Belongs to the ABC-3 integral membrane protein family.</text>
</comment>